<dbReference type="GO" id="GO:0009381">
    <property type="term" value="F:excinuclease ABC activity"/>
    <property type="evidence" value="ECO:0007669"/>
    <property type="project" value="UniProtKB-UniRule"/>
</dbReference>
<gene>
    <name evidence="7" type="primary">uvrC</name>
    <name evidence="11" type="ORF">SAMN05661003_101285</name>
</gene>
<dbReference type="OrthoDB" id="9804933at2"/>
<dbReference type="RefSeq" id="WP_092075498.1">
    <property type="nucleotide sequence ID" value="NZ_FNAQ01000001.1"/>
</dbReference>
<dbReference type="Proteomes" id="UP000243205">
    <property type="component" value="Unassembled WGS sequence"/>
</dbReference>
<dbReference type="Gene3D" id="1.10.150.20">
    <property type="entry name" value="5' to 3' exonuclease, C-terminal subdomain"/>
    <property type="match status" value="1"/>
</dbReference>
<dbReference type="PANTHER" id="PTHR30562:SF1">
    <property type="entry name" value="UVRABC SYSTEM PROTEIN C"/>
    <property type="match status" value="1"/>
</dbReference>
<proteinExistence type="inferred from homology"/>
<evidence type="ECO:0000259" key="8">
    <source>
        <dbReference type="PROSITE" id="PS50151"/>
    </source>
</evidence>
<evidence type="ECO:0000313" key="12">
    <source>
        <dbReference type="Proteomes" id="UP000243205"/>
    </source>
</evidence>
<keyword evidence="6 7" id="KW-0742">SOS response</keyword>
<dbReference type="SUPFAM" id="SSF82771">
    <property type="entry name" value="GIY-YIG endonuclease"/>
    <property type="match status" value="1"/>
</dbReference>
<evidence type="ECO:0000259" key="10">
    <source>
        <dbReference type="PROSITE" id="PS50165"/>
    </source>
</evidence>
<dbReference type="InterPro" id="IPR004791">
    <property type="entry name" value="UvrC"/>
</dbReference>
<dbReference type="AlphaFoldDB" id="A0A1G6XIA2"/>
<evidence type="ECO:0000256" key="5">
    <source>
        <dbReference type="ARBA" id="ARBA00023204"/>
    </source>
</evidence>
<dbReference type="Pfam" id="PF22920">
    <property type="entry name" value="UvrC_RNaseH"/>
    <property type="match status" value="1"/>
</dbReference>
<dbReference type="NCBIfam" id="NF001824">
    <property type="entry name" value="PRK00558.1-5"/>
    <property type="match status" value="1"/>
</dbReference>
<dbReference type="Pfam" id="PF14520">
    <property type="entry name" value="HHH_5"/>
    <property type="match status" value="1"/>
</dbReference>
<organism evidence="11 12">
    <name type="scientific">Desulfuromonas thiophila</name>
    <dbReference type="NCBI Taxonomy" id="57664"/>
    <lineage>
        <taxon>Bacteria</taxon>
        <taxon>Pseudomonadati</taxon>
        <taxon>Thermodesulfobacteriota</taxon>
        <taxon>Desulfuromonadia</taxon>
        <taxon>Desulfuromonadales</taxon>
        <taxon>Desulfuromonadaceae</taxon>
        <taxon>Desulfuromonas</taxon>
    </lineage>
</organism>
<feature type="domain" description="UvrC family homology region profile" evidence="10">
    <location>
        <begin position="253"/>
        <end position="474"/>
    </location>
</feature>
<dbReference type="GO" id="GO:0006289">
    <property type="term" value="P:nucleotide-excision repair"/>
    <property type="evidence" value="ECO:0007669"/>
    <property type="project" value="UniProtKB-UniRule"/>
</dbReference>
<dbReference type="InterPro" id="IPR038476">
    <property type="entry name" value="UvrC_RNase_H_dom_sf"/>
</dbReference>
<dbReference type="GO" id="GO:0009432">
    <property type="term" value="P:SOS response"/>
    <property type="evidence" value="ECO:0007669"/>
    <property type="project" value="UniProtKB-UniRule"/>
</dbReference>
<dbReference type="InterPro" id="IPR050066">
    <property type="entry name" value="UvrABC_protein_C"/>
</dbReference>
<keyword evidence="1 7" id="KW-0963">Cytoplasm</keyword>
<keyword evidence="3 7" id="KW-0228">DNA excision</keyword>
<dbReference type="Gene3D" id="3.30.420.340">
    <property type="entry name" value="UvrC, RNAse H endonuclease domain"/>
    <property type="match status" value="1"/>
</dbReference>
<dbReference type="SUPFAM" id="SSF46600">
    <property type="entry name" value="C-terminal UvrC-binding domain of UvrB"/>
    <property type="match status" value="1"/>
</dbReference>
<dbReference type="GO" id="GO:0005737">
    <property type="term" value="C:cytoplasm"/>
    <property type="evidence" value="ECO:0007669"/>
    <property type="project" value="UniProtKB-SubCell"/>
</dbReference>
<evidence type="ECO:0000256" key="4">
    <source>
        <dbReference type="ARBA" id="ARBA00022881"/>
    </source>
</evidence>
<evidence type="ECO:0000256" key="6">
    <source>
        <dbReference type="ARBA" id="ARBA00023236"/>
    </source>
</evidence>
<dbReference type="PROSITE" id="PS50165">
    <property type="entry name" value="UVRC"/>
    <property type="match status" value="1"/>
</dbReference>
<dbReference type="CDD" id="cd10434">
    <property type="entry name" value="GIY-YIG_UvrC_Cho"/>
    <property type="match status" value="1"/>
</dbReference>
<evidence type="ECO:0000256" key="1">
    <source>
        <dbReference type="ARBA" id="ARBA00022490"/>
    </source>
</evidence>
<dbReference type="InterPro" id="IPR001943">
    <property type="entry name" value="UVR_dom"/>
</dbReference>
<feature type="domain" description="GIY-YIG" evidence="9">
    <location>
        <begin position="14"/>
        <end position="92"/>
    </location>
</feature>
<comment type="similarity">
    <text evidence="7">Belongs to the UvrC family.</text>
</comment>
<dbReference type="EMBL" id="FNAQ01000001">
    <property type="protein sequence ID" value="SDD77929.1"/>
    <property type="molecule type" value="Genomic_DNA"/>
</dbReference>
<reference evidence="12" key="1">
    <citation type="submission" date="2016-10" db="EMBL/GenBank/DDBJ databases">
        <authorList>
            <person name="Varghese N."/>
            <person name="Submissions S."/>
        </authorList>
    </citation>
    <scope>NUCLEOTIDE SEQUENCE [LARGE SCALE GENOMIC DNA]</scope>
    <source>
        <strain evidence="12">DSM 8987</strain>
    </source>
</reference>
<protein>
    <recommendedName>
        <fullName evidence="7">UvrABC system protein C</fullName>
        <shortName evidence="7">Protein UvrC</shortName>
    </recommendedName>
    <alternativeName>
        <fullName evidence="7">Excinuclease ABC subunit C</fullName>
    </alternativeName>
</protein>
<dbReference type="Gene3D" id="3.40.1440.10">
    <property type="entry name" value="GIY-YIG endonuclease"/>
    <property type="match status" value="1"/>
</dbReference>
<evidence type="ECO:0000256" key="7">
    <source>
        <dbReference type="HAMAP-Rule" id="MF_00203"/>
    </source>
</evidence>
<dbReference type="Pfam" id="PF02151">
    <property type="entry name" value="UVR"/>
    <property type="match status" value="1"/>
</dbReference>
<comment type="subunit">
    <text evidence="7">Interacts with UvrB in an incision complex.</text>
</comment>
<dbReference type="GO" id="GO:0003677">
    <property type="term" value="F:DNA binding"/>
    <property type="evidence" value="ECO:0007669"/>
    <property type="project" value="UniProtKB-UniRule"/>
</dbReference>
<dbReference type="SUPFAM" id="SSF47781">
    <property type="entry name" value="RuvA domain 2-like"/>
    <property type="match status" value="1"/>
</dbReference>
<keyword evidence="2 7" id="KW-0227">DNA damage</keyword>
<dbReference type="FunFam" id="3.40.1440.10:FF:000001">
    <property type="entry name" value="UvrABC system protein C"/>
    <property type="match status" value="1"/>
</dbReference>
<dbReference type="InterPro" id="IPR000305">
    <property type="entry name" value="GIY-YIG_endonuc"/>
</dbReference>
<dbReference type="Pfam" id="PF08459">
    <property type="entry name" value="UvrC_RNaseH_dom"/>
    <property type="match status" value="1"/>
</dbReference>
<keyword evidence="4 7" id="KW-0267">Excision nuclease</keyword>
<dbReference type="InterPro" id="IPR035901">
    <property type="entry name" value="GIY-YIG_endonuc_sf"/>
</dbReference>
<keyword evidence="5 7" id="KW-0234">DNA repair</keyword>
<dbReference type="NCBIfam" id="TIGR00194">
    <property type="entry name" value="uvrC"/>
    <property type="match status" value="1"/>
</dbReference>
<sequence>MTGLNALDLSRISTGPGVYLMCDSQQQVLYVGKARNLRARLRQYLRGDDSRPQIRYLLRRVAQVETLVTDTEKEALILENTLIKKHRPRYNINLRDDKTYVSLRIDTREPFPAIEIVRRVRRDGAQYFGPYASAGALRQTLRELYRLFPLRRHPWSQCRKRERPCLFYQIGQCSGPCHGHIDSASYQRMVQAIIAFLSGRGEPVLQLLRQRMATAAQQLHYEAAAALRDQLRAMEQTLEQQKMVSGDGADLDVIGLQPSEGELSLCLLFVRGGRLIGRRGFSLPWLQDQDELLAAFVQQYYGGDTLIPPTLLLPLWPAGHEALQLWLQERRGQRVELRVPQRGQRLELVELAAGNAAELARQRADQGQARQSVLEQIQQALGLKRLPRRIECYDISNTQGQHSVASKVAVYDGEPDRAAYRHYRIKTVSGSDDFASLAEVLQRRLQRGLREDDLPDLLLIDGGKGQLAAVAAILEDLQLTGQVELVSIAKSRVRHNARGRVLERSEERFFRPGRKNPLVLRQGSAALFLLERLRDEAHRFAISHHRRLRQQAALTTILDQIDGVGPARRKLLLRQFGSVAAIRRASLAQLQAAEGLPPAVAAAVWHFFHQEKESPDHAAQLDDSAGAAGPR</sequence>
<dbReference type="GO" id="GO:0009380">
    <property type="term" value="C:excinuclease repair complex"/>
    <property type="evidence" value="ECO:0007669"/>
    <property type="project" value="InterPro"/>
</dbReference>
<dbReference type="Gene3D" id="4.10.860.10">
    <property type="entry name" value="UVR domain"/>
    <property type="match status" value="1"/>
</dbReference>
<dbReference type="PANTHER" id="PTHR30562">
    <property type="entry name" value="UVRC/OXIDOREDUCTASE"/>
    <property type="match status" value="1"/>
</dbReference>
<comment type="subcellular location">
    <subcellularLocation>
        <location evidence="7">Cytoplasm</location>
    </subcellularLocation>
</comment>
<dbReference type="InterPro" id="IPR047296">
    <property type="entry name" value="GIY-YIG_UvrC_Cho"/>
</dbReference>
<evidence type="ECO:0000256" key="2">
    <source>
        <dbReference type="ARBA" id="ARBA00022763"/>
    </source>
</evidence>
<keyword evidence="12" id="KW-1185">Reference proteome</keyword>
<evidence type="ECO:0000313" key="11">
    <source>
        <dbReference type="EMBL" id="SDD77929.1"/>
    </source>
</evidence>
<dbReference type="HAMAP" id="MF_00203">
    <property type="entry name" value="UvrC"/>
    <property type="match status" value="1"/>
</dbReference>
<dbReference type="PROSITE" id="PS50164">
    <property type="entry name" value="GIY_YIG"/>
    <property type="match status" value="1"/>
</dbReference>
<name>A0A1G6XIA2_9BACT</name>
<comment type="function">
    <text evidence="7">The UvrABC repair system catalyzes the recognition and processing of DNA lesions. UvrC both incises the 5' and 3' sides of the lesion. The N-terminal half is responsible for the 3' incision and the C-terminal half is responsible for the 5' incision.</text>
</comment>
<dbReference type="SMART" id="SM00465">
    <property type="entry name" value="GIYc"/>
    <property type="match status" value="1"/>
</dbReference>
<dbReference type="InterPro" id="IPR001162">
    <property type="entry name" value="UvrC_RNase_H_dom"/>
</dbReference>
<evidence type="ECO:0000256" key="3">
    <source>
        <dbReference type="ARBA" id="ARBA00022769"/>
    </source>
</evidence>
<dbReference type="PROSITE" id="PS50151">
    <property type="entry name" value="UVR"/>
    <property type="match status" value="1"/>
</dbReference>
<dbReference type="InterPro" id="IPR036876">
    <property type="entry name" value="UVR_dom_sf"/>
</dbReference>
<feature type="domain" description="UVR" evidence="8">
    <location>
        <begin position="202"/>
        <end position="237"/>
    </location>
</feature>
<evidence type="ECO:0000259" key="9">
    <source>
        <dbReference type="PROSITE" id="PS50164"/>
    </source>
</evidence>
<dbReference type="STRING" id="57664.SAMN05661003_101285"/>
<accession>A0A1G6XIA2</accession>
<dbReference type="InterPro" id="IPR010994">
    <property type="entry name" value="RuvA_2-like"/>
</dbReference>
<dbReference type="Pfam" id="PF01541">
    <property type="entry name" value="GIY-YIG"/>
    <property type="match status" value="1"/>
</dbReference>